<name>A0A4Y2IS14_ARAVE</name>
<feature type="non-terminal residue" evidence="1">
    <location>
        <position position="51"/>
    </location>
</feature>
<keyword evidence="2" id="KW-1185">Reference proteome</keyword>
<accession>A0A4Y2IS14</accession>
<evidence type="ECO:0000313" key="2">
    <source>
        <dbReference type="Proteomes" id="UP000499080"/>
    </source>
</evidence>
<gene>
    <name evidence="1" type="ORF">AVEN_202533_1</name>
</gene>
<dbReference type="EMBL" id="BGPR01002856">
    <property type="protein sequence ID" value="GBM80019.1"/>
    <property type="molecule type" value="Genomic_DNA"/>
</dbReference>
<reference evidence="1 2" key="1">
    <citation type="journal article" date="2019" name="Sci. Rep.">
        <title>Orb-weaving spider Araneus ventricosus genome elucidates the spidroin gene catalogue.</title>
        <authorList>
            <person name="Kono N."/>
            <person name="Nakamura H."/>
            <person name="Ohtoshi R."/>
            <person name="Moran D.A.P."/>
            <person name="Shinohara A."/>
            <person name="Yoshida Y."/>
            <person name="Fujiwara M."/>
            <person name="Mori M."/>
            <person name="Tomita M."/>
            <person name="Arakawa K."/>
        </authorList>
    </citation>
    <scope>NUCLEOTIDE SEQUENCE [LARGE SCALE GENOMIC DNA]</scope>
</reference>
<dbReference type="OrthoDB" id="118105at2759"/>
<comment type="caution">
    <text evidence="1">The sequence shown here is derived from an EMBL/GenBank/DDBJ whole genome shotgun (WGS) entry which is preliminary data.</text>
</comment>
<dbReference type="AlphaFoldDB" id="A0A4Y2IS14"/>
<dbReference type="Proteomes" id="UP000499080">
    <property type="component" value="Unassembled WGS sequence"/>
</dbReference>
<evidence type="ECO:0000313" key="1">
    <source>
        <dbReference type="EMBL" id="GBM80019.1"/>
    </source>
</evidence>
<proteinExistence type="predicted"/>
<organism evidence="1 2">
    <name type="scientific">Araneus ventricosus</name>
    <name type="common">Orbweaver spider</name>
    <name type="synonym">Epeira ventricosa</name>
    <dbReference type="NCBI Taxonomy" id="182803"/>
    <lineage>
        <taxon>Eukaryota</taxon>
        <taxon>Metazoa</taxon>
        <taxon>Ecdysozoa</taxon>
        <taxon>Arthropoda</taxon>
        <taxon>Chelicerata</taxon>
        <taxon>Arachnida</taxon>
        <taxon>Araneae</taxon>
        <taxon>Araneomorphae</taxon>
        <taxon>Entelegynae</taxon>
        <taxon>Araneoidea</taxon>
        <taxon>Araneidae</taxon>
        <taxon>Araneus</taxon>
    </lineage>
</organism>
<protein>
    <recommendedName>
        <fullName evidence="3">PiggyBac transposable element-derived protein domain-containing protein</fullName>
    </recommendedName>
</protein>
<sequence length="51" mass="5646">MRQYVKGKPNPVGLKVFVMCTTYGLPLDFMFYEGKGTDVQSPEGTTDLDLG</sequence>
<evidence type="ECO:0008006" key="3">
    <source>
        <dbReference type="Google" id="ProtNLM"/>
    </source>
</evidence>